<evidence type="ECO:0000256" key="5">
    <source>
        <dbReference type="ARBA" id="ARBA00023002"/>
    </source>
</evidence>
<dbReference type="OrthoDB" id="1879366at2759"/>
<dbReference type="PANTHER" id="PTHR42940:SF2">
    <property type="entry name" value="DEHYDROGENASE FAMILY OXIDOREDUCTASE, PUTATIVE (JCVI)-RELATED"/>
    <property type="match status" value="1"/>
</dbReference>
<dbReference type="InterPro" id="IPR011032">
    <property type="entry name" value="GroES-like_sf"/>
</dbReference>
<reference evidence="10" key="1">
    <citation type="journal article" date="2014" name="Genome Announc.">
        <title>Draft genome sequence of Colletotrichum sublineola, a destructive pathogen of cultivated sorghum.</title>
        <authorList>
            <person name="Baroncelli R."/>
            <person name="Sanz-Martin J.M."/>
            <person name="Rech G.E."/>
            <person name="Sukno S.A."/>
            <person name="Thon M.R."/>
        </authorList>
    </citation>
    <scope>NUCLEOTIDE SEQUENCE [LARGE SCALE GENOMIC DNA]</scope>
    <source>
        <strain evidence="10">TX430BB</strain>
    </source>
</reference>
<dbReference type="SUPFAM" id="SSF50129">
    <property type="entry name" value="GroES-like"/>
    <property type="match status" value="1"/>
</dbReference>
<dbReference type="STRING" id="1173701.A0A066X9C5"/>
<keyword evidence="5" id="KW-0560">Oxidoreductase</keyword>
<dbReference type="InterPro" id="IPR002328">
    <property type="entry name" value="ADH_Zn_CS"/>
</dbReference>
<evidence type="ECO:0000256" key="6">
    <source>
        <dbReference type="ARBA" id="ARBA00023027"/>
    </source>
</evidence>
<dbReference type="InterPro" id="IPR020843">
    <property type="entry name" value="ER"/>
</dbReference>
<dbReference type="InterPro" id="IPR036291">
    <property type="entry name" value="NAD(P)-bd_dom_sf"/>
</dbReference>
<gene>
    <name evidence="9" type="ORF">CSUB01_10990</name>
</gene>
<keyword evidence="4 7" id="KW-0862">Zinc</keyword>
<dbReference type="PROSITE" id="PS00059">
    <property type="entry name" value="ADH_ZINC"/>
    <property type="match status" value="1"/>
</dbReference>
<dbReference type="FunFam" id="3.40.50.720:FF:000039">
    <property type="entry name" value="Alcohol dehydrogenase AdhP"/>
    <property type="match status" value="1"/>
</dbReference>
<keyword evidence="10" id="KW-1185">Reference proteome</keyword>
<name>A0A066X9C5_COLSU</name>
<evidence type="ECO:0000256" key="1">
    <source>
        <dbReference type="ARBA" id="ARBA00001947"/>
    </source>
</evidence>
<keyword evidence="6" id="KW-0520">NAD</keyword>
<dbReference type="EMBL" id="JMSE01001329">
    <property type="protein sequence ID" value="KDN62346.1"/>
    <property type="molecule type" value="Genomic_DNA"/>
</dbReference>
<dbReference type="GO" id="GO:0004022">
    <property type="term" value="F:alcohol dehydrogenase (NAD+) activity"/>
    <property type="evidence" value="ECO:0007669"/>
    <property type="project" value="TreeGrafter"/>
</dbReference>
<evidence type="ECO:0000256" key="3">
    <source>
        <dbReference type="ARBA" id="ARBA00022723"/>
    </source>
</evidence>
<proteinExistence type="inferred from homology"/>
<evidence type="ECO:0000313" key="10">
    <source>
        <dbReference type="Proteomes" id="UP000027238"/>
    </source>
</evidence>
<protein>
    <submittedName>
        <fullName evidence="9">Putative alcohol dehydrogenase</fullName>
    </submittedName>
</protein>
<sequence>MSSGDIPNLQKAVLIENPGPEARVIVRDDVPVGSPGPHEVLVELSFTGVCGSEVRALRGWGAYDPIVGHEGVGVVVGLGEDAPGSLLGQRVGVKWLYRACGECSVCSRGFPNNCPGQLNTGKHRPGTLQRYVVADARYLTRIPPGVSDEEAAPLLCAGLTMMGAISMLDGELSRGDWVVIQGAGGGLGHLGVQIASKMKGLRVIAVDTGHEKRVLAEASGAEAYVDYATDDVEKAVMELTGEGAHAVVVVPGSEEAYRIAPRLVKSMATVVCVGLPHNDFQLPISVAQCALKGMYFLSLRTRRLEGSKANAHIQALTIKGAMVGTEEQMTELLEEASKGTIKAVVKRYGFANVPDIMARLAREEISGRAVVSC</sequence>
<dbReference type="Gene3D" id="3.90.180.10">
    <property type="entry name" value="Medium-chain alcohol dehydrogenases, catalytic domain"/>
    <property type="match status" value="2"/>
</dbReference>
<dbReference type="OMA" id="CHSDCHN"/>
<dbReference type="Pfam" id="PF08240">
    <property type="entry name" value="ADH_N"/>
    <property type="match status" value="1"/>
</dbReference>
<evidence type="ECO:0000256" key="4">
    <source>
        <dbReference type="ARBA" id="ARBA00022833"/>
    </source>
</evidence>
<comment type="caution">
    <text evidence="9">The sequence shown here is derived from an EMBL/GenBank/DDBJ whole genome shotgun (WGS) entry which is preliminary data.</text>
</comment>
<dbReference type="Gene3D" id="3.40.50.720">
    <property type="entry name" value="NAD(P)-binding Rossmann-like Domain"/>
    <property type="match status" value="2"/>
</dbReference>
<dbReference type="GO" id="GO:0005737">
    <property type="term" value="C:cytoplasm"/>
    <property type="evidence" value="ECO:0007669"/>
    <property type="project" value="TreeGrafter"/>
</dbReference>
<dbReference type="GO" id="GO:0008270">
    <property type="term" value="F:zinc ion binding"/>
    <property type="evidence" value="ECO:0007669"/>
    <property type="project" value="InterPro"/>
</dbReference>
<keyword evidence="3 7" id="KW-0479">Metal-binding</keyword>
<dbReference type="Pfam" id="PF00107">
    <property type="entry name" value="ADH_zinc_N"/>
    <property type="match status" value="1"/>
</dbReference>
<dbReference type="HOGENOM" id="CLU_026673_20_1_1"/>
<evidence type="ECO:0000256" key="7">
    <source>
        <dbReference type="RuleBase" id="RU361277"/>
    </source>
</evidence>
<dbReference type="PANTHER" id="PTHR42940">
    <property type="entry name" value="ALCOHOL DEHYDROGENASE 1-RELATED"/>
    <property type="match status" value="1"/>
</dbReference>
<dbReference type="SUPFAM" id="SSF51735">
    <property type="entry name" value="NAD(P)-binding Rossmann-fold domains"/>
    <property type="match status" value="1"/>
</dbReference>
<evidence type="ECO:0000259" key="8">
    <source>
        <dbReference type="SMART" id="SM00829"/>
    </source>
</evidence>
<feature type="domain" description="Enoyl reductase (ER)" evidence="8">
    <location>
        <begin position="19"/>
        <end position="371"/>
    </location>
</feature>
<dbReference type="InterPro" id="IPR013154">
    <property type="entry name" value="ADH-like_N"/>
</dbReference>
<evidence type="ECO:0000256" key="2">
    <source>
        <dbReference type="ARBA" id="ARBA00008072"/>
    </source>
</evidence>
<organism evidence="9 10">
    <name type="scientific">Colletotrichum sublineola</name>
    <name type="common">Sorghum anthracnose fungus</name>
    <dbReference type="NCBI Taxonomy" id="1173701"/>
    <lineage>
        <taxon>Eukaryota</taxon>
        <taxon>Fungi</taxon>
        <taxon>Dikarya</taxon>
        <taxon>Ascomycota</taxon>
        <taxon>Pezizomycotina</taxon>
        <taxon>Sordariomycetes</taxon>
        <taxon>Hypocreomycetidae</taxon>
        <taxon>Glomerellales</taxon>
        <taxon>Glomerellaceae</taxon>
        <taxon>Colletotrichum</taxon>
        <taxon>Colletotrichum graminicola species complex</taxon>
    </lineage>
</organism>
<dbReference type="AlphaFoldDB" id="A0A066X9C5"/>
<comment type="similarity">
    <text evidence="2 7">Belongs to the zinc-containing alcohol dehydrogenase family.</text>
</comment>
<dbReference type="InterPro" id="IPR013149">
    <property type="entry name" value="ADH-like_C"/>
</dbReference>
<comment type="cofactor">
    <cofactor evidence="1 7">
        <name>Zn(2+)</name>
        <dbReference type="ChEBI" id="CHEBI:29105"/>
    </cofactor>
</comment>
<dbReference type="Proteomes" id="UP000027238">
    <property type="component" value="Unassembled WGS sequence"/>
</dbReference>
<dbReference type="eggNOG" id="KOG0023">
    <property type="taxonomic scope" value="Eukaryota"/>
</dbReference>
<evidence type="ECO:0000313" key="9">
    <source>
        <dbReference type="EMBL" id="KDN62346.1"/>
    </source>
</evidence>
<accession>A0A066X9C5</accession>
<dbReference type="SMART" id="SM00829">
    <property type="entry name" value="PKS_ER"/>
    <property type="match status" value="1"/>
</dbReference>